<evidence type="ECO:0000313" key="2">
    <source>
        <dbReference type="EMBL" id="ABW33209.1"/>
    </source>
</evidence>
<keyword evidence="3" id="KW-1185">Reference proteome</keyword>
<feature type="compositionally biased region" description="Low complexity" evidence="1">
    <location>
        <begin position="25"/>
        <end position="36"/>
    </location>
</feature>
<dbReference type="KEGG" id="amr:AM1_G0029"/>
<sequence length="101" mass="10854">MARKPLNQAAKAFLSGEATDVEASVETVTPTTTTPTEVKDDAPNGLIDSLSLTPQEKPAPMTITILPSRKNKLQQLSQSTGRNMSELIGIALDRMFNDANI</sequence>
<geneLocation type="plasmid" evidence="2 3">
    <name>pREB7</name>
</geneLocation>
<dbReference type="EMBL" id="CP000844">
    <property type="protein sequence ID" value="ABW33209.1"/>
    <property type="molecule type" value="Genomic_DNA"/>
</dbReference>
<dbReference type="AlphaFoldDB" id="A8ZQC3"/>
<protein>
    <submittedName>
        <fullName evidence="2">Uncharacterized protein</fullName>
    </submittedName>
</protein>
<dbReference type="Proteomes" id="UP000000268">
    <property type="component" value="Plasmid pREB7"/>
</dbReference>
<dbReference type="HOGENOM" id="CLU_2285209_0_0_3"/>
<evidence type="ECO:0000313" key="3">
    <source>
        <dbReference type="Proteomes" id="UP000000268"/>
    </source>
</evidence>
<keyword evidence="2" id="KW-0614">Plasmid</keyword>
<organism evidence="2 3">
    <name type="scientific">Acaryochloris marina (strain MBIC 11017)</name>
    <dbReference type="NCBI Taxonomy" id="329726"/>
    <lineage>
        <taxon>Bacteria</taxon>
        <taxon>Bacillati</taxon>
        <taxon>Cyanobacteriota</taxon>
        <taxon>Cyanophyceae</taxon>
        <taxon>Acaryochloridales</taxon>
        <taxon>Acaryochloridaceae</taxon>
        <taxon>Acaryochloris</taxon>
    </lineage>
</organism>
<dbReference type="RefSeq" id="WP_012168278.1">
    <property type="nucleotide sequence ID" value="NC_009932.1"/>
</dbReference>
<accession>A8ZQC3</accession>
<gene>
    <name evidence="2" type="ordered locus">AM1_G0029</name>
</gene>
<name>A8ZQC3_ACAM1</name>
<feature type="region of interest" description="Disordered" evidence="1">
    <location>
        <begin position="17"/>
        <end position="54"/>
    </location>
</feature>
<proteinExistence type="predicted"/>
<reference evidence="2 3" key="1">
    <citation type="journal article" date="2008" name="Proc. Natl. Acad. Sci. U.S.A.">
        <title>Niche adaptation and genome expansion in the chlorophyll d-producing cyanobacterium Acaryochloris marina.</title>
        <authorList>
            <person name="Swingley W.D."/>
            <person name="Chen M."/>
            <person name="Cheung P.C."/>
            <person name="Conrad A.L."/>
            <person name="Dejesa L.C."/>
            <person name="Hao J."/>
            <person name="Honchak B.M."/>
            <person name="Karbach L.E."/>
            <person name="Kurdoglu A."/>
            <person name="Lahiri S."/>
            <person name="Mastrian S.D."/>
            <person name="Miyashita H."/>
            <person name="Page L."/>
            <person name="Ramakrishna P."/>
            <person name="Satoh S."/>
            <person name="Sattley W.M."/>
            <person name="Shimada Y."/>
            <person name="Taylor H.L."/>
            <person name="Tomo T."/>
            <person name="Tsuchiya T."/>
            <person name="Wang Z.T."/>
            <person name="Raymond J."/>
            <person name="Mimuro M."/>
            <person name="Blankenship R.E."/>
            <person name="Touchman J.W."/>
        </authorList>
    </citation>
    <scope>NUCLEOTIDE SEQUENCE [LARGE SCALE GENOMIC DNA]</scope>
    <source>
        <strain evidence="3">MBIC 11017</strain>
        <plasmid evidence="3">Plasmid pREB7</plasmid>
    </source>
</reference>
<evidence type="ECO:0000256" key="1">
    <source>
        <dbReference type="SAM" id="MobiDB-lite"/>
    </source>
</evidence>